<dbReference type="AlphaFoldDB" id="A0A1B0CGW7"/>
<proteinExistence type="predicted"/>
<evidence type="ECO:0000256" key="2">
    <source>
        <dbReference type="SAM" id="MobiDB-lite"/>
    </source>
</evidence>
<dbReference type="VEuPathDB" id="VectorBase:LLONM1_010916"/>
<dbReference type="EnsemblMetazoa" id="LLOJ003680-RA">
    <property type="protein sequence ID" value="LLOJ003680-PA"/>
    <property type="gene ID" value="LLOJ003680"/>
</dbReference>
<feature type="domain" description="ZAD" evidence="3">
    <location>
        <begin position="11"/>
        <end position="88"/>
    </location>
</feature>
<feature type="binding site" evidence="1">
    <location>
        <position position="61"/>
    </location>
    <ligand>
        <name>Zn(2+)</name>
        <dbReference type="ChEBI" id="CHEBI:29105"/>
    </ligand>
</feature>
<dbReference type="GO" id="GO:0005634">
    <property type="term" value="C:nucleus"/>
    <property type="evidence" value="ECO:0007669"/>
    <property type="project" value="InterPro"/>
</dbReference>
<name>A0A1B0CGW7_LUTLO</name>
<dbReference type="GO" id="GO:0008270">
    <property type="term" value="F:zinc ion binding"/>
    <property type="evidence" value="ECO:0007669"/>
    <property type="project" value="UniProtKB-UniRule"/>
</dbReference>
<dbReference type="Gene3D" id="3.40.1800.20">
    <property type="match status" value="1"/>
</dbReference>
<evidence type="ECO:0000256" key="1">
    <source>
        <dbReference type="PROSITE-ProRule" id="PRU01263"/>
    </source>
</evidence>
<evidence type="ECO:0000313" key="4">
    <source>
        <dbReference type="EnsemblMetazoa" id="LLOJ003680-PA"/>
    </source>
</evidence>
<dbReference type="Proteomes" id="UP000092461">
    <property type="component" value="Unassembled WGS sequence"/>
</dbReference>
<dbReference type="VEuPathDB" id="VectorBase:LLOJ003680"/>
<dbReference type="SUPFAM" id="SSF57716">
    <property type="entry name" value="Glucocorticoid receptor-like (DNA-binding domain)"/>
    <property type="match status" value="1"/>
</dbReference>
<dbReference type="Pfam" id="PF07776">
    <property type="entry name" value="zf-AD"/>
    <property type="match status" value="1"/>
</dbReference>
<keyword evidence="1" id="KW-0479">Metal-binding</keyword>
<dbReference type="PROSITE" id="PS51915">
    <property type="entry name" value="ZAD"/>
    <property type="match status" value="1"/>
</dbReference>
<dbReference type="InterPro" id="IPR012934">
    <property type="entry name" value="Znf_AD"/>
</dbReference>
<dbReference type="EMBL" id="AJWK01011659">
    <property type="status" value="NOT_ANNOTATED_CDS"/>
    <property type="molecule type" value="Genomic_DNA"/>
</dbReference>
<accession>A0A1B0CGW7</accession>
<keyword evidence="1" id="KW-0863">Zinc-finger</keyword>
<evidence type="ECO:0000259" key="3">
    <source>
        <dbReference type="PROSITE" id="PS51915"/>
    </source>
</evidence>
<reference evidence="4" key="1">
    <citation type="submission" date="2020-05" db="UniProtKB">
        <authorList>
            <consortium name="EnsemblMetazoa"/>
        </authorList>
    </citation>
    <scope>IDENTIFICATION</scope>
    <source>
        <strain evidence="4">Jacobina</strain>
    </source>
</reference>
<sequence>MSRRRAISILESCRLCGLGGIESRRRHFLFGVDANEELLTILRSVLPIVIYPEDPLSKWICTKCREKVTRFYGISREYTKYFGKCLGALRKVDPEQTYLQICSDVETFAATLEDSLLEKVPTATFDRKRLILKDRGVRGPQKKERPPGEVPTLFEICIDYINNEGPKLLSTYLHVDTSGEWNESEVESSDSSMSYFEDDQQPVEESEYFDASTVECSVNITEEYTQEKNEYQSTPVAVAQNGIGKKRKLSRVSTDMEPIERPTRTKSRVNYSEDMIDEAFFYEQIMLEEYKRKAKSPKKEEPPQPVYKQRQVAAKGTHPRNSIASFPLNDIREQLKTDPTQVIQVNSELSIHLKAKEPRGYSLGCPRGK</sequence>
<feature type="region of interest" description="Disordered" evidence="2">
    <location>
        <begin position="293"/>
        <end position="329"/>
    </location>
</feature>
<evidence type="ECO:0000313" key="5">
    <source>
        <dbReference type="Proteomes" id="UP000092461"/>
    </source>
</evidence>
<feature type="binding site" evidence="1">
    <location>
        <position position="16"/>
    </location>
    <ligand>
        <name>Zn(2+)</name>
        <dbReference type="ChEBI" id="CHEBI:29105"/>
    </ligand>
</feature>
<feature type="binding site" evidence="1">
    <location>
        <position position="13"/>
    </location>
    <ligand>
        <name>Zn(2+)</name>
        <dbReference type="ChEBI" id="CHEBI:29105"/>
    </ligand>
</feature>
<organism evidence="4 5">
    <name type="scientific">Lutzomyia longipalpis</name>
    <name type="common">Sand fly</name>
    <dbReference type="NCBI Taxonomy" id="7200"/>
    <lineage>
        <taxon>Eukaryota</taxon>
        <taxon>Metazoa</taxon>
        <taxon>Ecdysozoa</taxon>
        <taxon>Arthropoda</taxon>
        <taxon>Hexapoda</taxon>
        <taxon>Insecta</taxon>
        <taxon>Pterygota</taxon>
        <taxon>Neoptera</taxon>
        <taxon>Endopterygota</taxon>
        <taxon>Diptera</taxon>
        <taxon>Nematocera</taxon>
        <taxon>Psychodoidea</taxon>
        <taxon>Psychodidae</taxon>
        <taxon>Lutzomyia</taxon>
        <taxon>Lutzomyia</taxon>
    </lineage>
</organism>
<keyword evidence="1" id="KW-0862">Zinc</keyword>
<protein>
    <recommendedName>
        <fullName evidence="3">ZAD domain-containing protein</fullName>
    </recommendedName>
</protein>
<keyword evidence="5" id="KW-1185">Reference proteome</keyword>
<feature type="binding site" evidence="1">
    <location>
        <position position="64"/>
    </location>
    <ligand>
        <name>Zn(2+)</name>
        <dbReference type="ChEBI" id="CHEBI:29105"/>
    </ligand>
</feature>